<feature type="domain" description="G-protein coupled receptors family 3 profile" evidence="14">
    <location>
        <begin position="602"/>
        <end position="858"/>
    </location>
</feature>
<comment type="subcellular location">
    <subcellularLocation>
        <location evidence="1">Cell membrane</location>
        <topology evidence="1">Multi-pass membrane protein</topology>
    </subcellularLocation>
</comment>
<evidence type="ECO:0000256" key="4">
    <source>
        <dbReference type="ARBA" id="ARBA00022692"/>
    </source>
</evidence>
<dbReference type="InterPro" id="IPR028082">
    <property type="entry name" value="Peripla_BP_I"/>
</dbReference>
<keyword evidence="4 12" id="KW-0812">Transmembrane</keyword>
<comment type="similarity">
    <text evidence="2">Belongs to the G-protein coupled receptor 3 family.</text>
</comment>
<feature type="signal peptide" evidence="13">
    <location>
        <begin position="1"/>
        <end position="24"/>
    </location>
</feature>
<evidence type="ECO:0000313" key="15">
    <source>
        <dbReference type="Ensembl" id="ENSLACP00000002132.1"/>
    </source>
</evidence>
<dbReference type="EMBL" id="AFYH01246939">
    <property type="status" value="NOT_ANNOTATED_CDS"/>
    <property type="molecule type" value="Genomic_DNA"/>
</dbReference>
<keyword evidence="3" id="KW-1003">Cell membrane</keyword>
<dbReference type="InterPro" id="IPR017979">
    <property type="entry name" value="GPCR_3_CS"/>
</dbReference>
<evidence type="ECO:0000256" key="9">
    <source>
        <dbReference type="ARBA" id="ARBA00023170"/>
    </source>
</evidence>
<sequence>SSTLYFKMVINIFLFWLFFTAIYGSTQPGCKLSNLELKGASKDGDLIIGGIFPVTKMTSVTENLFMEKPKLQKCEIFILRRYRWVQTMIFAIEEINQNTNLLPNITLGYRIYDSCFQASLGIQGSMSLITGQDEPVPNYRCISCTPLAAVIGDSTSGTSIAMATLLGIYYYPQISFYAGADILSNRLQFPSFFRTIPQSKIQTHSIGHFGWTWVGVLVEDTDFGESSLRDFREEIAKTNVCIGFSEIIPTISSVQKINQTVDVIKKSSVNVIVIICSEAYLVPLMEEVSRQNITGKTWVPTASSSTSVNLFKNHRAKTLTGTLGITSIKSDIPGLRDFLLSLHPFTSQHNMYLDTFWEEVFGCKWPKADIYQANVTDELGKEMKECTGKEHLTALDISFFHVSESRVTYNVYNAVYTAAHALQDLYTCKPGEGPFSNGTCANIYNFEPWQLLHYIKNVRFKNKLGAEMYFDAKGNSLPMCDIINWQLTPDGNLTYVDVGRIDFSLPPSKEFFINNPRLMWNEGYIQVPRSICSKSCPPGYRKAARQGVPICCFDCIQCSEGEIANHTDSTNCLKCPEDHWSNERKDQCIPKSVEFLSYKEPLGAILASISVFCSLIPAAILCTFFRYRDTPIVKANNRELSYLLLVALILCFLCCLIFIGQPLEVSCILRQTAFGIIFAFGVSCVLAKTIIVVIAFNATKPNSNVKRWVGHKLSSIILLTCTLLQVVICIAWLSSYPPFPERNMKSQPGKIIIECNEGSIIAFWCMLGYMGLLAIVSFIVAFIARNLPDSFNEAKFITFSMLVFVTVWLSFIPAYLSTKGKYMVAVEVFAILASSAGLMACIFFPKCYIILLRPDINT</sequence>
<feature type="transmembrane region" description="Helical" evidence="12">
    <location>
        <begin position="602"/>
        <end position="627"/>
    </location>
</feature>
<dbReference type="GeneTree" id="ENSGT00950000182788"/>
<accession>H2ZXL1</accession>
<feature type="transmembrane region" description="Helical" evidence="12">
    <location>
        <begin position="716"/>
        <end position="739"/>
    </location>
</feature>
<protein>
    <recommendedName>
        <fullName evidence="14">G-protein coupled receptors family 3 profile domain-containing protein</fullName>
    </recommendedName>
</protein>
<feature type="transmembrane region" description="Helical" evidence="12">
    <location>
        <begin position="796"/>
        <end position="816"/>
    </location>
</feature>
<dbReference type="InterPro" id="IPR011500">
    <property type="entry name" value="GPCR_3_9-Cys_dom"/>
</dbReference>
<feature type="transmembrane region" description="Helical" evidence="12">
    <location>
        <begin position="822"/>
        <end position="844"/>
    </location>
</feature>
<evidence type="ECO:0000313" key="16">
    <source>
        <dbReference type="Proteomes" id="UP000008672"/>
    </source>
</evidence>
<dbReference type="PROSITE" id="PS00981">
    <property type="entry name" value="G_PROTEIN_RECEP_F3_3"/>
    <property type="match status" value="1"/>
</dbReference>
<dbReference type="FunFam" id="3.40.50.2300:FF:000728">
    <property type="entry name" value="Uncharacterized protein"/>
    <property type="match status" value="1"/>
</dbReference>
<evidence type="ECO:0000256" key="2">
    <source>
        <dbReference type="ARBA" id="ARBA00007242"/>
    </source>
</evidence>
<keyword evidence="16" id="KW-1185">Reference proteome</keyword>
<dbReference type="FunFam" id="3.40.50.2300:FF:000016">
    <property type="entry name" value="Taste 1 receptor member 2"/>
    <property type="match status" value="1"/>
</dbReference>
<keyword evidence="5 13" id="KW-0732">Signal</keyword>
<dbReference type="InParanoid" id="H2ZXL1"/>
<keyword evidence="11" id="KW-0807">Transducer</keyword>
<proteinExistence type="inferred from homology"/>
<feature type="chain" id="PRO_5003579365" description="G-protein coupled receptors family 3 profile domain-containing protein" evidence="13">
    <location>
        <begin position="25"/>
        <end position="858"/>
    </location>
</feature>
<evidence type="ECO:0000256" key="6">
    <source>
        <dbReference type="ARBA" id="ARBA00022989"/>
    </source>
</evidence>
<reference evidence="16" key="1">
    <citation type="submission" date="2011-08" db="EMBL/GenBank/DDBJ databases">
        <title>The draft genome of Latimeria chalumnae.</title>
        <authorList>
            <person name="Di Palma F."/>
            <person name="Alfoldi J."/>
            <person name="Johnson J."/>
            <person name="Berlin A."/>
            <person name="Gnerre S."/>
            <person name="Jaffe D."/>
            <person name="MacCallum I."/>
            <person name="Young S."/>
            <person name="Walker B.J."/>
            <person name="Lander E."/>
            <person name="Lindblad-Toh K."/>
        </authorList>
    </citation>
    <scope>NUCLEOTIDE SEQUENCE [LARGE SCALE GENOMIC DNA]</scope>
    <source>
        <strain evidence="16">Wild caught</strain>
    </source>
</reference>
<evidence type="ECO:0000256" key="12">
    <source>
        <dbReference type="SAM" id="Phobius"/>
    </source>
</evidence>
<dbReference type="EMBL" id="AFYH01246938">
    <property type="status" value="NOT_ANNOTATED_CDS"/>
    <property type="molecule type" value="Genomic_DNA"/>
</dbReference>
<evidence type="ECO:0000256" key="10">
    <source>
        <dbReference type="ARBA" id="ARBA00023180"/>
    </source>
</evidence>
<dbReference type="PANTHER" id="PTHR24061:SF0">
    <property type="entry name" value="C-FAMILY ODORANT RECEPTOR OLFCT1"/>
    <property type="match status" value="1"/>
</dbReference>
<dbReference type="GO" id="GO:0005886">
    <property type="term" value="C:plasma membrane"/>
    <property type="evidence" value="ECO:0007669"/>
    <property type="project" value="UniProtKB-SubCell"/>
</dbReference>
<dbReference type="Pfam" id="PF07562">
    <property type="entry name" value="NCD3G"/>
    <property type="match status" value="1"/>
</dbReference>
<dbReference type="PRINTS" id="PR01535">
    <property type="entry name" value="VOMERONASL2R"/>
</dbReference>
<dbReference type="PRINTS" id="PR00248">
    <property type="entry name" value="GPCRMGR"/>
</dbReference>
<dbReference type="Gene3D" id="2.10.50.30">
    <property type="entry name" value="GPCR, family 3, nine cysteines domain"/>
    <property type="match status" value="1"/>
</dbReference>
<dbReference type="InterPro" id="IPR038550">
    <property type="entry name" value="GPCR_3_9-Cys_sf"/>
</dbReference>
<evidence type="ECO:0000256" key="1">
    <source>
        <dbReference type="ARBA" id="ARBA00004651"/>
    </source>
</evidence>
<reference evidence="15" key="3">
    <citation type="submission" date="2025-09" db="UniProtKB">
        <authorList>
            <consortium name="Ensembl"/>
        </authorList>
    </citation>
    <scope>IDENTIFICATION</scope>
</reference>
<keyword evidence="6 12" id="KW-1133">Transmembrane helix</keyword>
<evidence type="ECO:0000256" key="8">
    <source>
        <dbReference type="ARBA" id="ARBA00023136"/>
    </source>
</evidence>
<dbReference type="eggNOG" id="KOG1056">
    <property type="taxonomic scope" value="Eukaryota"/>
</dbReference>
<keyword evidence="10" id="KW-0325">Glycoprotein</keyword>
<dbReference type="SUPFAM" id="SSF53822">
    <property type="entry name" value="Periplasmic binding protein-like I"/>
    <property type="match status" value="1"/>
</dbReference>
<feature type="transmembrane region" description="Helical" evidence="12">
    <location>
        <begin position="759"/>
        <end position="784"/>
    </location>
</feature>
<feature type="transmembrane region" description="Helical" evidence="12">
    <location>
        <begin position="639"/>
        <end position="660"/>
    </location>
</feature>
<dbReference type="Ensembl" id="ENSLACT00000002148.1">
    <property type="protein sequence ID" value="ENSLACP00000002132.1"/>
    <property type="gene ID" value="ENSLACG00000001906.1"/>
</dbReference>
<evidence type="ECO:0000256" key="7">
    <source>
        <dbReference type="ARBA" id="ARBA00023040"/>
    </source>
</evidence>
<keyword evidence="9" id="KW-0675">Receptor</keyword>
<keyword evidence="7" id="KW-0297">G-protein coupled receptor</keyword>
<evidence type="ECO:0000259" key="14">
    <source>
        <dbReference type="PROSITE" id="PS50259"/>
    </source>
</evidence>
<dbReference type="Pfam" id="PF00003">
    <property type="entry name" value="7tm_3"/>
    <property type="match status" value="1"/>
</dbReference>
<dbReference type="EMBL" id="AFYH01246941">
    <property type="status" value="NOT_ANNOTATED_CDS"/>
    <property type="molecule type" value="Genomic_DNA"/>
</dbReference>
<dbReference type="PANTHER" id="PTHR24061">
    <property type="entry name" value="CALCIUM-SENSING RECEPTOR-RELATED"/>
    <property type="match status" value="1"/>
</dbReference>
<dbReference type="Gene3D" id="3.40.50.2300">
    <property type="match status" value="2"/>
</dbReference>
<evidence type="ECO:0000256" key="3">
    <source>
        <dbReference type="ARBA" id="ARBA00022475"/>
    </source>
</evidence>
<dbReference type="InterPro" id="IPR000337">
    <property type="entry name" value="GPCR_3"/>
</dbReference>
<dbReference type="HOGENOM" id="CLU_005389_5_0_1"/>
<dbReference type="GO" id="GO:0004930">
    <property type="term" value="F:G protein-coupled receptor activity"/>
    <property type="evidence" value="ECO:0007669"/>
    <property type="project" value="UniProtKB-KW"/>
</dbReference>
<dbReference type="AlphaFoldDB" id="H2ZXL1"/>
<evidence type="ECO:0000256" key="13">
    <source>
        <dbReference type="SAM" id="SignalP"/>
    </source>
</evidence>
<evidence type="ECO:0000256" key="5">
    <source>
        <dbReference type="ARBA" id="ARBA00022729"/>
    </source>
</evidence>
<evidence type="ECO:0000256" key="11">
    <source>
        <dbReference type="ARBA" id="ARBA00023224"/>
    </source>
</evidence>
<dbReference type="EMBL" id="AFYH01246940">
    <property type="status" value="NOT_ANNOTATED_CDS"/>
    <property type="molecule type" value="Genomic_DNA"/>
</dbReference>
<dbReference type="InterPro" id="IPR001828">
    <property type="entry name" value="ANF_lig-bd_rcpt"/>
</dbReference>
<name>H2ZXL1_LATCH</name>
<dbReference type="Pfam" id="PF01094">
    <property type="entry name" value="ANF_receptor"/>
    <property type="match status" value="1"/>
</dbReference>
<dbReference type="FunFam" id="2.10.50.30:FF:000002">
    <property type="entry name" value="Vomeronasal 2 receptor, h1"/>
    <property type="match status" value="1"/>
</dbReference>
<feature type="transmembrane region" description="Helical" evidence="12">
    <location>
        <begin position="672"/>
        <end position="696"/>
    </location>
</feature>
<keyword evidence="8 12" id="KW-0472">Membrane</keyword>
<organism evidence="15 16">
    <name type="scientific">Latimeria chalumnae</name>
    <name type="common">Coelacanth</name>
    <dbReference type="NCBI Taxonomy" id="7897"/>
    <lineage>
        <taxon>Eukaryota</taxon>
        <taxon>Metazoa</taxon>
        <taxon>Chordata</taxon>
        <taxon>Craniata</taxon>
        <taxon>Vertebrata</taxon>
        <taxon>Euteleostomi</taxon>
        <taxon>Coelacanthiformes</taxon>
        <taxon>Coelacanthidae</taxon>
        <taxon>Latimeria</taxon>
    </lineage>
</organism>
<dbReference type="Proteomes" id="UP000008672">
    <property type="component" value="Unassembled WGS sequence"/>
</dbReference>
<reference evidence="15" key="2">
    <citation type="submission" date="2025-08" db="UniProtKB">
        <authorList>
            <consortium name="Ensembl"/>
        </authorList>
    </citation>
    <scope>IDENTIFICATION</scope>
</reference>
<dbReference type="CDD" id="cd15283">
    <property type="entry name" value="7tmC_V2R_pheromone"/>
    <property type="match status" value="1"/>
</dbReference>
<dbReference type="InterPro" id="IPR000068">
    <property type="entry name" value="GPCR_3_Ca_sens_rcpt-rel"/>
</dbReference>
<dbReference type="InterPro" id="IPR004073">
    <property type="entry name" value="GPCR_3_vmron_rcpt_2"/>
</dbReference>
<dbReference type="InterPro" id="IPR017978">
    <property type="entry name" value="GPCR_3_C"/>
</dbReference>
<dbReference type="PROSITE" id="PS50259">
    <property type="entry name" value="G_PROTEIN_RECEP_F3_4"/>
    <property type="match status" value="1"/>
</dbReference>